<evidence type="ECO:0000256" key="1">
    <source>
        <dbReference type="SAM" id="MobiDB-lite"/>
    </source>
</evidence>
<dbReference type="EMBL" id="DUZY01000002">
    <property type="protein sequence ID" value="DAD27411.1"/>
    <property type="molecule type" value="Genomic_DNA"/>
</dbReference>
<protein>
    <submittedName>
        <fullName evidence="2">Uncharacterized protein</fullName>
    </submittedName>
</protein>
<sequence>MENSREGCDGAKKNEESPNSVTEAETESNLAPSRQTLRTPFTSHNQVDADLALAMTLQQQERAYMMLRMNSGEGSDYINLYSLSPFSDLF</sequence>
<evidence type="ECO:0000313" key="2">
    <source>
        <dbReference type="EMBL" id="DAD27411.1"/>
    </source>
</evidence>
<dbReference type="PANTHER" id="PTHR47530:SF4">
    <property type="entry name" value="E3 UBIQUITIN LIGASE BIG BROTHER-RELATED"/>
    <property type="match status" value="1"/>
</dbReference>
<dbReference type="PANTHER" id="PTHR47530">
    <property type="entry name" value="E3 UBIQUITIN LIGASE BIG BROTHER-RELATED"/>
    <property type="match status" value="1"/>
</dbReference>
<organism evidence="2 3">
    <name type="scientific">Nelumbo nucifera</name>
    <name type="common">Sacred lotus</name>
    <dbReference type="NCBI Taxonomy" id="4432"/>
    <lineage>
        <taxon>Eukaryota</taxon>
        <taxon>Viridiplantae</taxon>
        <taxon>Streptophyta</taxon>
        <taxon>Embryophyta</taxon>
        <taxon>Tracheophyta</taxon>
        <taxon>Spermatophyta</taxon>
        <taxon>Magnoliopsida</taxon>
        <taxon>Proteales</taxon>
        <taxon>Nelumbonaceae</taxon>
        <taxon>Nelumbo</taxon>
    </lineage>
</organism>
<keyword evidence="3" id="KW-1185">Reference proteome</keyword>
<name>A0A822Y731_NELNU</name>
<dbReference type="InterPro" id="IPR043312">
    <property type="entry name" value="AtBBR-like"/>
</dbReference>
<proteinExistence type="predicted"/>
<feature type="region of interest" description="Disordered" evidence="1">
    <location>
        <begin position="1"/>
        <end position="44"/>
    </location>
</feature>
<dbReference type="AlphaFoldDB" id="A0A822Y731"/>
<gene>
    <name evidence="2" type="ORF">HUJ06_028879</name>
</gene>
<feature type="compositionally biased region" description="Basic and acidic residues" evidence="1">
    <location>
        <begin position="1"/>
        <end position="16"/>
    </location>
</feature>
<evidence type="ECO:0000313" key="3">
    <source>
        <dbReference type="Proteomes" id="UP000607653"/>
    </source>
</evidence>
<comment type="caution">
    <text evidence="2">The sequence shown here is derived from an EMBL/GenBank/DDBJ whole genome shotgun (WGS) entry which is preliminary data.</text>
</comment>
<dbReference type="Proteomes" id="UP000607653">
    <property type="component" value="Unassembled WGS sequence"/>
</dbReference>
<feature type="compositionally biased region" description="Polar residues" evidence="1">
    <location>
        <begin position="17"/>
        <end position="44"/>
    </location>
</feature>
<accession>A0A822Y731</accession>
<reference evidence="2 3" key="1">
    <citation type="journal article" date="2020" name="Mol. Biol. Evol.">
        <title>Distinct Expression and Methylation Patterns for Genes with Different Fates following a Single Whole-Genome Duplication in Flowering Plants.</title>
        <authorList>
            <person name="Shi T."/>
            <person name="Rahmani R.S."/>
            <person name="Gugger P.F."/>
            <person name="Wang M."/>
            <person name="Li H."/>
            <person name="Zhang Y."/>
            <person name="Li Z."/>
            <person name="Wang Q."/>
            <person name="Van de Peer Y."/>
            <person name="Marchal K."/>
            <person name="Chen J."/>
        </authorList>
    </citation>
    <scope>NUCLEOTIDE SEQUENCE [LARGE SCALE GENOMIC DNA]</scope>
    <source>
        <tissue evidence="2">Leaf</tissue>
    </source>
</reference>